<dbReference type="AlphaFoldDB" id="A0A8S2PXD9"/>
<proteinExistence type="predicted"/>
<name>A0A8S2PXD9_9BILA</name>
<organism evidence="1 2">
    <name type="scientific">Rotaria magnacalcarata</name>
    <dbReference type="NCBI Taxonomy" id="392030"/>
    <lineage>
        <taxon>Eukaryota</taxon>
        <taxon>Metazoa</taxon>
        <taxon>Spiralia</taxon>
        <taxon>Gnathifera</taxon>
        <taxon>Rotifera</taxon>
        <taxon>Eurotatoria</taxon>
        <taxon>Bdelloidea</taxon>
        <taxon>Philodinida</taxon>
        <taxon>Philodinidae</taxon>
        <taxon>Rotaria</taxon>
    </lineage>
</organism>
<dbReference type="EMBL" id="CAJOBI010007097">
    <property type="protein sequence ID" value="CAF4077426.1"/>
    <property type="molecule type" value="Genomic_DNA"/>
</dbReference>
<evidence type="ECO:0000313" key="1">
    <source>
        <dbReference type="EMBL" id="CAF4077426.1"/>
    </source>
</evidence>
<accession>A0A8S2PXD9</accession>
<gene>
    <name evidence="1" type="ORF">SMN809_LOCUS16106</name>
</gene>
<protein>
    <submittedName>
        <fullName evidence="1">Uncharacterized protein</fullName>
    </submittedName>
</protein>
<dbReference type="SUPFAM" id="SSF56399">
    <property type="entry name" value="ADP-ribosylation"/>
    <property type="match status" value="1"/>
</dbReference>
<sequence>MHDGRGAQEPQTTSLPNSGAEFKSVQARFLDSWPDDLWSEVRIEAIHKINNAFLESRYQQFVHSNPKFANRECIGWHGTAAKCQNGQCKSSLCSLCQIIRNGFRRECARKDTSSYQCWGEASYFATQGFVCHTYNGASQSQMNNGTITRCTIMAKINCGNAFDQEKYLRLYEKHIGGTSADGSVPTLLNTLRHDTVTFNRNYYIAPTDYILSYNNAAAVPVYIVVYSVTSKAVQIRTTSGQYCSFHNEYHICSTGCDGHYGQECLGSYRCHGSRNYNGDPRRVVVNANEEETGTNTTTSYYNVCNGDGVSLVHRPSVAGLFRSPVHRSPVLNGHRSIGHRFLTVTGRTKSAMLGTSC</sequence>
<comment type="caution">
    <text evidence="1">The sequence shown here is derived from an EMBL/GenBank/DDBJ whole genome shotgun (WGS) entry which is preliminary data.</text>
</comment>
<evidence type="ECO:0000313" key="2">
    <source>
        <dbReference type="Proteomes" id="UP000676336"/>
    </source>
</evidence>
<reference evidence="1" key="1">
    <citation type="submission" date="2021-02" db="EMBL/GenBank/DDBJ databases">
        <authorList>
            <person name="Nowell W R."/>
        </authorList>
    </citation>
    <scope>NUCLEOTIDE SEQUENCE</scope>
</reference>
<dbReference type="Gene3D" id="3.90.228.10">
    <property type="match status" value="1"/>
</dbReference>
<dbReference type="Proteomes" id="UP000676336">
    <property type="component" value="Unassembled WGS sequence"/>
</dbReference>